<dbReference type="PROSITE" id="PS00584">
    <property type="entry name" value="PFKB_KINASES_2"/>
    <property type="match status" value="1"/>
</dbReference>
<dbReference type="InterPro" id="IPR011611">
    <property type="entry name" value="PfkB_dom"/>
</dbReference>
<proteinExistence type="inferred from homology"/>
<evidence type="ECO:0000313" key="8">
    <source>
        <dbReference type="Proteomes" id="UP000000557"/>
    </source>
</evidence>
<evidence type="ECO:0000256" key="5">
    <source>
        <dbReference type="ARBA" id="ARBA00022840"/>
    </source>
</evidence>
<dbReference type="EnsemblBacteria" id="BAC88443">
    <property type="protein sequence ID" value="BAC88443"/>
    <property type="gene ID" value="BAC88443"/>
</dbReference>
<dbReference type="AlphaFoldDB" id="Q7NNA9"/>
<dbReference type="Pfam" id="PF00294">
    <property type="entry name" value="PfkB"/>
    <property type="match status" value="1"/>
</dbReference>
<dbReference type="PANTHER" id="PTHR43085">
    <property type="entry name" value="HEXOKINASE FAMILY MEMBER"/>
    <property type="match status" value="1"/>
</dbReference>
<keyword evidence="3" id="KW-0547">Nucleotide-binding</keyword>
<dbReference type="GO" id="GO:0005524">
    <property type="term" value="F:ATP binding"/>
    <property type="evidence" value="ECO:0007669"/>
    <property type="project" value="UniProtKB-KW"/>
</dbReference>
<reference evidence="7 8" key="1">
    <citation type="journal article" date="2003" name="DNA Res.">
        <title>Complete genome structure of Gloeobacter violaceus PCC 7421, a cyanobacterium that lacks thylakoids.</title>
        <authorList>
            <person name="Nakamura Y."/>
            <person name="Kaneko T."/>
            <person name="Sato S."/>
            <person name="Mimuro M."/>
            <person name="Miyashita H."/>
            <person name="Tsuchiya T."/>
            <person name="Sasamoto S."/>
            <person name="Watanabe A."/>
            <person name="Kawashima K."/>
            <person name="Kishida Y."/>
            <person name="Kiyokawa C."/>
            <person name="Kohara M."/>
            <person name="Matsumoto M."/>
            <person name="Matsuno A."/>
            <person name="Nakazaki N."/>
            <person name="Shimpo S."/>
            <person name="Takeuchi C."/>
            <person name="Yamada M."/>
            <person name="Tabata S."/>
        </authorList>
    </citation>
    <scope>NUCLEOTIDE SEQUENCE [LARGE SCALE GENOMIC DNA]</scope>
    <source>
        <strain evidence="8">ATCC 29082 / PCC 7421</strain>
    </source>
</reference>
<evidence type="ECO:0000313" key="7">
    <source>
        <dbReference type="EMBL" id="BAC88443.1"/>
    </source>
</evidence>
<keyword evidence="5" id="KW-0067">ATP-binding</keyword>
<evidence type="ECO:0000256" key="4">
    <source>
        <dbReference type="ARBA" id="ARBA00022777"/>
    </source>
</evidence>
<sequence>MSTHVLCLGEMLLDCLADQPDRPEAQVASWTSYPGGAPANVACALAAIGGKSCFVGCLGADPEGERLLAVLERSGVNTAGVQRAPWPTRKVYVTRTAAGERTFASFGGHPPDAFADTHLQAEKITPDLFDGAAFLTLGTLMMAFPDSARAVEGALDLADERFVKICLDVNWRPVFWEQPEQAPAVVRGLIERCDVLKVSEEEAEWLGMPSIEAITAAFDHLEGILLTRGENGCLWQVGERRGEHLGYRVPTVDTTGAGDAFVAALLHRLSRAPLRAWESEAAAVVDYACAAGALSTMIPGGIGSTPDEAAVQAFLRAQAL</sequence>
<dbReference type="RefSeq" id="WP_011140505.1">
    <property type="nucleotide sequence ID" value="NC_005125.1"/>
</dbReference>
<dbReference type="InterPro" id="IPR029056">
    <property type="entry name" value="Ribokinase-like"/>
</dbReference>
<dbReference type="InterPro" id="IPR002173">
    <property type="entry name" value="Carboh/pur_kinase_PfkB_CS"/>
</dbReference>
<dbReference type="EMBL" id="BA000045">
    <property type="protein sequence ID" value="BAC88443.1"/>
    <property type="molecule type" value="Genomic_DNA"/>
</dbReference>
<reference evidence="7 8" key="2">
    <citation type="journal article" date="2003" name="DNA Res.">
        <title>Complete genome structure of Gloeobacter violaceus PCC 7421, a cyanobacterium that lacks thylakoids (supplement).</title>
        <authorList>
            <person name="Nakamura Y."/>
            <person name="Kaneko T."/>
            <person name="Sato S."/>
            <person name="Mimuro M."/>
            <person name="Miyashita H."/>
            <person name="Tsuchiya T."/>
            <person name="Sasamoto S."/>
            <person name="Watanabe A."/>
            <person name="Kawashima K."/>
            <person name="Kishida Y."/>
            <person name="Kiyokawa C."/>
            <person name="Kohara M."/>
            <person name="Matsumoto M."/>
            <person name="Matsuno A."/>
            <person name="Nakazaki N."/>
            <person name="Shimpo S."/>
            <person name="Takeuchi C."/>
            <person name="Yamada M."/>
            <person name="Tabata S."/>
        </authorList>
    </citation>
    <scope>NUCLEOTIDE SEQUENCE [LARGE SCALE GENOMIC DNA]</scope>
    <source>
        <strain evidence="8">ATCC 29082 / PCC 7421</strain>
    </source>
</reference>
<dbReference type="SUPFAM" id="SSF53613">
    <property type="entry name" value="Ribokinase-like"/>
    <property type="match status" value="1"/>
</dbReference>
<evidence type="ECO:0000256" key="3">
    <source>
        <dbReference type="ARBA" id="ARBA00022741"/>
    </source>
</evidence>
<protein>
    <submittedName>
        <fullName evidence="7">Fructokinase</fullName>
    </submittedName>
</protein>
<accession>Q7NNA9</accession>
<dbReference type="InterPro" id="IPR050306">
    <property type="entry name" value="PfkB_Carbo_kinase"/>
</dbReference>
<dbReference type="GO" id="GO:0016301">
    <property type="term" value="F:kinase activity"/>
    <property type="evidence" value="ECO:0007669"/>
    <property type="project" value="UniProtKB-KW"/>
</dbReference>
<dbReference type="PhylomeDB" id="Q7NNA9"/>
<keyword evidence="2" id="KW-0808">Transferase</keyword>
<gene>
    <name evidence="7" type="ordered locus">gll0502</name>
</gene>
<dbReference type="Proteomes" id="UP000000557">
    <property type="component" value="Chromosome"/>
</dbReference>
<feature type="domain" description="Carbohydrate kinase PfkB" evidence="6">
    <location>
        <begin position="3"/>
        <end position="306"/>
    </location>
</feature>
<organism evidence="7 8">
    <name type="scientific">Gloeobacter violaceus (strain ATCC 29082 / PCC 7421)</name>
    <dbReference type="NCBI Taxonomy" id="251221"/>
    <lineage>
        <taxon>Bacteria</taxon>
        <taxon>Bacillati</taxon>
        <taxon>Cyanobacteriota</taxon>
        <taxon>Cyanophyceae</taxon>
        <taxon>Gloeobacterales</taxon>
        <taxon>Gloeobacteraceae</taxon>
        <taxon>Gloeobacter</taxon>
    </lineage>
</organism>
<evidence type="ECO:0000256" key="1">
    <source>
        <dbReference type="ARBA" id="ARBA00010688"/>
    </source>
</evidence>
<dbReference type="STRING" id="251221.gene:10757974"/>
<dbReference type="InParanoid" id="Q7NNA9"/>
<dbReference type="eggNOG" id="COG0524">
    <property type="taxonomic scope" value="Bacteria"/>
</dbReference>
<dbReference type="OrthoDB" id="9813569at2"/>
<keyword evidence="4" id="KW-0418">Kinase</keyword>
<dbReference type="PROSITE" id="PS00583">
    <property type="entry name" value="PFKB_KINASES_1"/>
    <property type="match status" value="1"/>
</dbReference>
<dbReference type="HOGENOM" id="CLU_027634_6_2_3"/>
<dbReference type="PATRIC" id="fig|251221.4.peg.512"/>
<dbReference type="KEGG" id="gvi:gll0502"/>
<dbReference type="PANTHER" id="PTHR43085:SF1">
    <property type="entry name" value="PSEUDOURIDINE KINASE-RELATED"/>
    <property type="match status" value="1"/>
</dbReference>
<comment type="similarity">
    <text evidence="1">Belongs to the carbohydrate kinase PfkB family.</text>
</comment>
<dbReference type="CDD" id="cd01167">
    <property type="entry name" value="bac_FRK"/>
    <property type="match status" value="1"/>
</dbReference>
<dbReference type="Gene3D" id="3.40.1190.20">
    <property type="match status" value="1"/>
</dbReference>
<keyword evidence="8" id="KW-1185">Reference proteome</keyword>
<evidence type="ECO:0000259" key="6">
    <source>
        <dbReference type="Pfam" id="PF00294"/>
    </source>
</evidence>
<evidence type="ECO:0000256" key="2">
    <source>
        <dbReference type="ARBA" id="ARBA00022679"/>
    </source>
</evidence>
<name>Q7NNA9_GLOVI</name>